<evidence type="ECO:0000313" key="1">
    <source>
        <dbReference type="EMBL" id="TCL70760.1"/>
    </source>
</evidence>
<proteinExistence type="predicted"/>
<gene>
    <name evidence="1" type="ORF">EDC14_100977</name>
</gene>
<accession>A0A4R1RX57</accession>
<keyword evidence="2" id="KW-1185">Reference proteome</keyword>
<organism evidence="1 2">
    <name type="scientific">Hydrogenispora ethanolica</name>
    <dbReference type="NCBI Taxonomy" id="1082276"/>
    <lineage>
        <taxon>Bacteria</taxon>
        <taxon>Bacillati</taxon>
        <taxon>Bacillota</taxon>
        <taxon>Hydrogenispora</taxon>
    </lineage>
</organism>
<dbReference type="AlphaFoldDB" id="A0A4R1RX57"/>
<protein>
    <submittedName>
        <fullName evidence="1">Uncharacterized protein</fullName>
    </submittedName>
</protein>
<reference evidence="1 2" key="1">
    <citation type="submission" date="2019-03" db="EMBL/GenBank/DDBJ databases">
        <title>Genomic Encyclopedia of Type Strains, Phase IV (KMG-IV): sequencing the most valuable type-strain genomes for metagenomic binning, comparative biology and taxonomic classification.</title>
        <authorList>
            <person name="Goeker M."/>
        </authorList>
    </citation>
    <scope>NUCLEOTIDE SEQUENCE [LARGE SCALE GENOMIC DNA]</scope>
    <source>
        <strain evidence="1 2">LX-B</strain>
    </source>
</reference>
<sequence>MLPMGAVSGLTWLNAKYLDPMLHQQIGCNKVFQNYANHDYSLFTWQV</sequence>
<dbReference type="Proteomes" id="UP000295008">
    <property type="component" value="Unassembled WGS sequence"/>
</dbReference>
<dbReference type="EMBL" id="SLUN01000009">
    <property type="protein sequence ID" value="TCL70760.1"/>
    <property type="molecule type" value="Genomic_DNA"/>
</dbReference>
<comment type="caution">
    <text evidence="1">The sequence shown here is derived from an EMBL/GenBank/DDBJ whole genome shotgun (WGS) entry which is preliminary data.</text>
</comment>
<name>A0A4R1RX57_HYDET</name>
<evidence type="ECO:0000313" key="2">
    <source>
        <dbReference type="Proteomes" id="UP000295008"/>
    </source>
</evidence>